<evidence type="ECO:0000313" key="3">
    <source>
        <dbReference type="Proteomes" id="UP000824782"/>
    </source>
</evidence>
<dbReference type="PANTHER" id="PTHR31702">
    <property type="entry name" value="TESTIS-EXPRESSED PROTEIN 33"/>
    <property type="match status" value="1"/>
</dbReference>
<protein>
    <submittedName>
        <fullName evidence="2">Uncharacterized protein</fullName>
    </submittedName>
</protein>
<feature type="compositionally biased region" description="Polar residues" evidence="1">
    <location>
        <begin position="36"/>
        <end position="47"/>
    </location>
</feature>
<gene>
    <name evidence="2" type="ORF">GDO81_018191</name>
</gene>
<evidence type="ECO:0000313" key="2">
    <source>
        <dbReference type="EMBL" id="KAG8556742.1"/>
    </source>
</evidence>
<feature type="region of interest" description="Disordered" evidence="1">
    <location>
        <begin position="215"/>
        <end position="271"/>
    </location>
</feature>
<organism evidence="2 3">
    <name type="scientific">Engystomops pustulosus</name>
    <name type="common">Tungara frog</name>
    <name type="synonym">Physalaemus pustulosus</name>
    <dbReference type="NCBI Taxonomy" id="76066"/>
    <lineage>
        <taxon>Eukaryota</taxon>
        <taxon>Metazoa</taxon>
        <taxon>Chordata</taxon>
        <taxon>Craniata</taxon>
        <taxon>Vertebrata</taxon>
        <taxon>Euteleostomi</taxon>
        <taxon>Amphibia</taxon>
        <taxon>Batrachia</taxon>
        <taxon>Anura</taxon>
        <taxon>Neobatrachia</taxon>
        <taxon>Hyloidea</taxon>
        <taxon>Leptodactylidae</taxon>
        <taxon>Leiuperinae</taxon>
        <taxon>Engystomops</taxon>
    </lineage>
</organism>
<keyword evidence="3" id="KW-1185">Reference proteome</keyword>
<dbReference type="PANTHER" id="PTHR31702:SF2">
    <property type="entry name" value="TESTIS-EXPRESSED PROTEIN 33"/>
    <property type="match status" value="1"/>
</dbReference>
<dbReference type="Proteomes" id="UP000824782">
    <property type="component" value="Unassembled WGS sequence"/>
</dbReference>
<feature type="region of interest" description="Disordered" evidence="1">
    <location>
        <begin position="34"/>
        <end position="53"/>
    </location>
</feature>
<dbReference type="AlphaFoldDB" id="A0AAV7AA67"/>
<feature type="compositionally biased region" description="Basic and acidic residues" evidence="1">
    <location>
        <begin position="241"/>
        <end position="271"/>
    </location>
</feature>
<dbReference type="InterPro" id="IPR029234">
    <property type="entry name" value="CIMIP4"/>
</dbReference>
<proteinExistence type="predicted"/>
<feature type="compositionally biased region" description="Pro residues" evidence="1">
    <location>
        <begin position="220"/>
        <end position="230"/>
    </location>
</feature>
<name>A0AAV7AA67_ENGPU</name>
<accession>A0AAV7AA67</accession>
<dbReference type="EMBL" id="WNYA01000009">
    <property type="protein sequence ID" value="KAG8556742.1"/>
    <property type="molecule type" value="Genomic_DNA"/>
</dbReference>
<evidence type="ECO:0000256" key="1">
    <source>
        <dbReference type="SAM" id="MobiDB-lite"/>
    </source>
</evidence>
<dbReference type="Pfam" id="PF15400">
    <property type="entry name" value="TEX33"/>
    <property type="match status" value="1"/>
</dbReference>
<comment type="caution">
    <text evidence="2">The sequence shown here is derived from an EMBL/GenBank/DDBJ whole genome shotgun (WGS) entry which is preliminary data.</text>
</comment>
<reference evidence="2" key="1">
    <citation type="thesis" date="2020" institute="ProQuest LLC" country="789 East Eisenhower Parkway, Ann Arbor, MI, USA">
        <title>Comparative Genomics and Chromosome Evolution.</title>
        <authorList>
            <person name="Mudd A.B."/>
        </authorList>
    </citation>
    <scope>NUCLEOTIDE SEQUENCE</scope>
    <source>
        <strain evidence="2">237g6f4</strain>
        <tissue evidence="2">Blood</tissue>
    </source>
</reference>
<feature type="region of interest" description="Disordered" evidence="1">
    <location>
        <begin position="1"/>
        <end position="24"/>
    </location>
</feature>
<sequence>MEAKSSVIKYHPSTPAPRSAPPSNVQKLRMNRTESYHANQRTHSCQSRGRRGETPQYHIITQEEEDSRNLIPANIRHKYGSSVVDQLISPEQVRSRLKEEGRTQHHQGYYIPRLRLNSIFMEDYPYKIYYELGYCLRSNLFPGAPIKQNSLVHDSYTAEVNEKGRLENYNPHHWHGRKTDDLAIWSEMLMKRKSIDKILQSQIKQSHVFPRHIHTHVPKDVPPVPPPQQPPKKTRKKRQQTKSEKPEEKPPSVPPPKEDDNFWDFYDKSIE</sequence>